<dbReference type="SMART" id="SM01218">
    <property type="entry name" value="FoP_duplication"/>
    <property type="match status" value="1"/>
</dbReference>
<dbReference type="AlphaFoldDB" id="A0A2T9YSZ8"/>
<sequence>MSAELNKSLDEIIKDDSSSKRSRNGSQRRRGGPRNGSNRSPYTRVNKINPMLSAGSYNPAMMQNQALMMQAMATAMNKPSNDQKGKILISNLDYKVTEADLRELFQQIGGVRKAALNFDSRGKSKGNGEVIFSKASDAYRALEKYNGVTLDGRGRGRGGNRRGGRDNNNNRRKPTTKEDLDADMDTYMQIDELKPDSIPASSSTL</sequence>
<dbReference type="InterPro" id="IPR025715">
    <property type="entry name" value="FoP_C"/>
</dbReference>
<feature type="compositionally biased region" description="Basic and acidic residues" evidence="3">
    <location>
        <begin position="7"/>
        <end position="19"/>
    </location>
</feature>
<evidence type="ECO:0000256" key="1">
    <source>
        <dbReference type="ARBA" id="ARBA00022884"/>
    </source>
</evidence>
<organism evidence="5 6">
    <name type="scientific">Smittium simulii</name>
    <dbReference type="NCBI Taxonomy" id="133385"/>
    <lineage>
        <taxon>Eukaryota</taxon>
        <taxon>Fungi</taxon>
        <taxon>Fungi incertae sedis</taxon>
        <taxon>Zoopagomycota</taxon>
        <taxon>Kickxellomycotina</taxon>
        <taxon>Harpellomycetes</taxon>
        <taxon>Harpellales</taxon>
        <taxon>Legeriomycetaceae</taxon>
        <taxon>Smittium</taxon>
    </lineage>
</organism>
<dbReference type="GO" id="GO:0003729">
    <property type="term" value="F:mRNA binding"/>
    <property type="evidence" value="ECO:0007669"/>
    <property type="project" value="TreeGrafter"/>
</dbReference>
<dbReference type="OrthoDB" id="1049195at2759"/>
<dbReference type="GO" id="GO:0006406">
    <property type="term" value="P:mRNA export from nucleus"/>
    <property type="evidence" value="ECO:0007669"/>
    <property type="project" value="TreeGrafter"/>
</dbReference>
<gene>
    <name evidence="5" type="ORF">BB561_001797</name>
</gene>
<feature type="compositionally biased region" description="Basic and acidic residues" evidence="3">
    <location>
        <begin position="163"/>
        <end position="179"/>
    </location>
</feature>
<dbReference type="GO" id="GO:0005634">
    <property type="term" value="C:nucleus"/>
    <property type="evidence" value="ECO:0007669"/>
    <property type="project" value="TreeGrafter"/>
</dbReference>
<keyword evidence="6" id="KW-1185">Reference proteome</keyword>
<dbReference type="PROSITE" id="PS50102">
    <property type="entry name" value="RRM"/>
    <property type="match status" value="1"/>
</dbReference>
<feature type="compositionally biased region" description="Basic residues" evidence="3">
    <location>
        <begin position="20"/>
        <end position="32"/>
    </location>
</feature>
<evidence type="ECO:0000259" key="4">
    <source>
        <dbReference type="PROSITE" id="PS50102"/>
    </source>
</evidence>
<dbReference type="InterPro" id="IPR035979">
    <property type="entry name" value="RBD_domain_sf"/>
</dbReference>
<comment type="caution">
    <text evidence="5">The sequence shown here is derived from an EMBL/GenBank/DDBJ whole genome shotgun (WGS) entry which is preliminary data.</text>
</comment>
<reference evidence="5 6" key="1">
    <citation type="journal article" date="2018" name="MBio">
        <title>Comparative Genomics Reveals the Core Gene Toolbox for the Fungus-Insect Symbiosis.</title>
        <authorList>
            <person name="Wang Y."/>
            <person name="Stata M."/>
            <person name="Wang W."/>
            <person name="Stajich J.E."/>
            <person name="White M.M."/>
            <person name="Moncalvo J.M."/>
        </authorList>
    </citation>
    <scope>NUCLEOTIDE SEQUENCE [LARGE SCALE GENOMIC DNA]</scope>
    <source>
        <strain evidence="5 6">SWE-8-4</strain>
    </source>
</reference>
<dbReference type="SUPFAM" id="SSF54928">
    <property type="entry name" value="RNA-binding domain, RBD"/>
    <property type="match status" value="1"/>
</dbReference>
<feature type="region of interest" description="Disordered" evidence="3">
    <location>
        <begin position="149"/>
        <end position="183"/>
    </location>
</feature>
<feature type="domain" description="RRM" evidence="4">
    <location>
        <begin position="85"/>
        <end position="153"/>
    </location>
</feature>
<evidence type="ECO:0000256" key="2">
    <source>
        <dbReference type="PROSITE-ProRule" id="PRU00176"/>
    </source>
</evidence>
<dbReference type="InterPro" id="IPR000504">
    <property type="entry name" value="RRM_dom"/>
</dbReference>
<dbReference type="Gene3D" id="3.30.70.330">
    <property type="match status" value="1"/>
</dbReference>
<name>A0A2T9YSZ8_9FUNG</name>
<protein>
    <recommendedName>
        <fullName evidence="4">RRM domain-containing protein</fullName>
    </recommendedName>
</protein>
<accession>A0A2T9YSZ8</accession>
<dbReference type="PANTHER" id="PTHR19965:SF35">
    <property type="entry name" value="RNA ANNEALING PROTEIN YRA1"/>
    <property type="match status" value="1"/>
</dbReference>
<evidence type="ECO:0000256" key="3">
    <source>
        <dbReference type="SAM" id="MobiDB-lite"/>
    </source>
</evidence>
<dbReference type="STRING" id="133385.A0A2T9YSZ8"/>
<dbReference type="InterPro" id="IPR051229">
    <property type="entry name" value="ALYREF_mRNA_export"/>
</dbReference>
<dbReference type="Pfam" id="PF00076">
    <property type="entry name" value="RRM_1"/>
    <property type="match status" value="1"/>
</dbReference>
<dbReference type="PANTHER" id="PTHR19965">
    <property type="entry name" value="RNA AND EXPORT FACTOR BINDING PROTEIN"/>
    <property type="match status" value="1"/>
</dbReference>
<dbReference type="SMART" id="SM00360">
    <property type="entry name" value="RRM"/>
    <property type="match status" value="1"/>
</dbReference>
<dbReference type="Proteomes" id="UP000245383">
    <property type="component" value="Unassembled WGS sequence"/>
</dbReference>
<evidence type="ECO:0000313" key="5">
    <source>
        <dbReference type="EMBL" id="PVU95480.1"/>
    </source>
</evidence>
<keyword evidence="1 2" id="KW-0694">RNA-binding</keyword>
<evidence type="ECO:0000313" key="6">
    <source>
        <dbReference type="Proteomes" id="UP000245383"/>
    </source>
</evidence>
<proteinExistence type="predicted"/>
<dbReference type="InterPro" id="IPR012677">
    <property type="entry name" value="Nucleotide-bd_a/b_plait_sf"/>
</dbReference>
<dbReference type="EMBL" id="MBFR01000055">
    <property type="protein sequence ID" value="PVU95480.1"/>
    <property type="molecule type" value="Genomic_DNA"/>
</dbReference>
<feature type="region of interest" description="Disordered" evidence="3">
    <location>
        <begin position="1"/>
        <end position="45"/>
    </location>
</feature>